<proteinExistence type="predicted"/>
<dbReference type="AlphaFoldDB" id="A0A3M2VRN6"/>
<protein>
    <submittedName>
        <fullName evidence="1">Uncharacterized protein</fullName>
    </submittedName>
</protein>
<accession>A0A3M2VRN6</accession>
<organism evidence="1 2">
    <name type="scientific">Pseudomonas syringae pv. ribicola</name>
    <dbReference type="NCBI Taxonomy" id="55398"/>
    <lineage>
        <taxon>Bacteria</taxon>
        <taxon>Pseudomonadati</taxon>
        <taxon>Pseudomonadota</taxon>
        <taxon>Gammaproteobacteria</taxon>
        <taxon>Pseudomonadales</taxon>
        <taxon>Pseudomonadaceae</taxon>
        <taxon>Pseudomonas</taxon>
    </lineage>
</organism>
<dbReference type="EMBL" id="RBNR01000234">
    <property type="protein sequence ID" value="RML41947.1"/>
    <property type="molecule type" value="Genomic_DNA"/>
</dbReference>
<name>A0A3M2VRN6_PSESI</name>
<evidence type="ECO:0000313" key="2">
    <source>
        <dbReference type="Proteomes" id="UP000280292"/>
    </source>
</evidence>
<gene>
    <name evidence="1" type="ORF">ALQ95_101727</name>
</gene>
<dbReference type="Proteomes" id="UP000280292">
    <property type="component" value="Unassembled WGS sequence"/>
</dbReference>
<reference evidence="1 2" key="1">
    <citation type="submission" date="2018-08" db="EMBL/GenBank/DDBJ databases">
        <title>Recombination of ecologically and evolutionarily significant loci maintains genetic cohesion in the Pseudomonas syringae species complex.</title>
        <authorList>
            <person name="Dillon M."/>
            <person name="Thakur S."/>
            <person name="Almeida R.N.D."/>
            <person name="Weir B.S."/>
            <person name="Guttman D.S."/>
        </authorList>
    </citation>
    <scope>NUCLEOTIDE SEQUENCE [LARGE SCALE GENOMIC DNA]</scope>
    <source>
        <strain evidence="1 2">ICMP 3883</strain>
    </source>
</reference>
<sequence>MCRTHMPRATIVRNRSMSRIQNDEVTESLAGKPEVGVFIDSTYLLFCFCWLVPRSLKNDFMPG</sequence>
<evidence type="ECO:0000313" key="1">
    <source>
        <dbReference type="EMBL" id="RML41947.1"/>
    </source>
</evidence>
<comment type="caution">
    <text evidence="1">The sequence shown here is derived from an EMBL/GenBank/DDBJ whole genome shotgun (WGS) entry which is preliminary data.</text>
</comment>